<feature type="domain" description="DUF4185" evidence="2">
    <location>
        <begin position="40"/>
        <end position="336"/>
    </location>
</feature>
<keyword evidence="4" id="KW-1185">Reference proteome</keyword>
<feature type="compositionally biased region" description="Pro residues" evidence="1">
    <location>
        <begin position="7"/>
        <end position="20"/>
    </location>
</feature>
<evidence type="ECO:0000256" key="1">
    <source>
        <dbReference type="SAM" id="MobiDB-lite"/>
    </source>
</evidence>
<dbReference type="OrthoDB" id="4789771at2"/>
<evidence type="ECO:0000313" key="4">
    <source>
        <dbReference type="Proteomes" id="UP000244754"/>
    </source>
</evidence>
<dbReference type="Pfam" id="PF13810">
    <property type="entry name" value="DUF4185"/>
    <property type="match status" value="1"/>
</dbReference>
<gene>
    <name evidence="3" type="ORF">C3E79_04085</name>
</gene>
<dbReference type="AlphaFoldDB" id="A0A2S0WDE6"/>
<protein>
    <recommendedName>
        <fullName evidence="2">DUF4185 domain-containing protein</fullName>
    </recommendedName>
</protein>
<name>A0A2S0WDE6_9CORY</name>
<accession>A0A2S0WDE6</accession>
<dbReference type="EMBL" id="CP026948">
    <property type="protein sequence ID" value="AWB83764.1"/>
    <property type="molecule type" value="Genomic_DNA"/>
</dbReference>
<sequence>MNSRSPLTPPHSHPGSPVPMPGGITVQVIGDVLGPGISDHVGFLSGDVGVMAPLGDGTFALIFGDSFREENLRGQWLSPVGVAATLIDDQVAILRPLGAGERVEQLIDYPRPPGDNLTLIPSDVVNIDGTLYLQGMWNRGIGNVLSTEIWASRDRGRTWRSVGATDPGYLGGVGNLISWERGPDGLIYVVSTSFTRSNPVYLSRFALPDITERTRWQLFDPSTGAWSRDGAPILSGGVKAGELNLRYIDGHWVLAMFNNETLQVEVRASTTLAREWDSVPTAVVAKHGPWENKQSPMNFSQPYGGYIVPGSTLAHLNIVISQWNTADNSRYNATQFTVRGLDSFFGARA</sequence>
<dbReference type="RefSeq" id="WP_108403773.1">
    <property type="nucleotide sequence ID" value="NZ_CP026948.1"/>
</dbReference>
<evidence type="ECO:0000313" key="3">
    <source>
        <dbReference type="EMBL" id="AWB83764.1"/>
    </source>
</evidence>
<proteinExistence type="predicted"/>
<feature type="region of interest" description="Disordered" evidence="1">
    <location>
        <begin position="1"/>
        <end position="21"/>
    </location>
</feature>
<reference evidence="4" key="1">
    <citation type="submission" date="2018-01" db="EMBL/GenBank/DDBJ databases">
        <authorList>
            <person name="Li J."/>
        </authorList>
    </citation>
    <scope>NUCLEOTIDE SEQUENCE [LARGE SCALE GENOMIC DNA]</scope>
    <source>
        <strain evidence="4">2184</strain>
    </source>
</reference>
<dbReference type="KEGG" id="clia:C3E79_04085"/>
<dbReference type="InterPro" id="IPR025442">
    <property type="entry name" value="DUF4185"/>
</dbReference>
<dbReference type="Proteomes" id="UP000244754">
    <property type="component" value="Chromosome"/>
</dbReference>
<organism evidence="3 4">
    <name type="scientific">Corynebacterium liangguodongii</name>
    <dbReference type="NCBI Taxonomy" id="2079535"/>
    <lineage>
        <taxon>Bacteria</taxon>
        <taxon>Bacillati</taxon>
        <taxon>Actinomycetota</taxon>
        <taxon>Actinomycetes</taxon>
        <taxon>Mycobacteriales</taxon>
        <taxon>Corynebacteriaceae</taxon>
        <taxon>Corynebacterium</taxon>
    </lineage>
</organism>
<evidence type="ECO:0000259" key="2">
    <source>
        <dbReference type="Pfam" id="PF13810"/>
    </source>
</evidence>